<evidence type="ECO:0000256" key="1">
    <source>
        <dbReference type="SAM" id="MobiDB-lite"/>
    </source>
</evidence>
<dbReference type="Gene3D" id="1.25.10.10">
    <property type="entry name" value="Leucine-rich Repeat Variant"/>
    <property type="match status" value="2"/>
</dbReference>
<dbReference type="SUPFAM" id="SSF48371">
    <property type="entry name" value="ARM repeat"/>
    <property type="match status" value="1"/>
</dbReference>
<dbReference type="GO" id="GO:0005929">
    <property type="term" value="C:cilium"/>
    <property type="evidence" value="ECO:0007669"/>
    <property type="project" value="TreeGrafter"/>
</dbReference>
<dbReference type="InterPro" id="IPR016024">
    <property type="entry name" value="ARM-type_fold"/>
</dbReference>
<dbReference type="SMART" id="SM01349">
    <property type="entry name" value="TOG"/>
    <property type="match status" value="2"/>
</dbReference>
<dbReference type="InterPro" id="IPR034085">
    <property type="entry name" value="TOG"/>
</dbReference>
<name>A0A091XID2_OPIHO</name>
<sequence length="510" mass="56833">PESKDAQEGRPLPHPQQVLLHALTCLNNDDWRNKAKALFRIRRLAMCHSEVLLSRLHDVSLAVTKEVNHLRSKVSRCAINTLGELFRILKKDMDQEVDNVARVLLQKMGDSSNFIQKAANQSLATMVETVTPARAMSVLMAVGVQHRNALVRKCAAEHLLTTMEKIGANQLLSCTRGSSQLLVHTVMKLAQDCHPDTRCYGRKMLNMLMSQPKFDTYLKHSAPSRDLEDLKATLQQKGTQDPKCEPSIRQKKSKNSSLTMPQDKLPSGGRPRLLRRQTVQCPSLRTVGETDQLSELSNLLTAKDFQTRTKGVALLLGHCKNHPQLVSTNIVRIFDDFVPRLQDCHKKVKQQALEALALMIPMLRDALHPVLVPLVAAVTDNLKSKDLGIYAAAVKALEASISHLDDILLLQVFTQRVHYLNGKALLEVAEHLPALVASVYPLRPQVVKCYALPVLWFFLGKRALPVGSGNVRAVVIKLAKSLYEVMGSRLKENAASQPQHVVKNLNDILD</sequence>
<dbReference type="InterPro" id="IPR024395">
    <property type="entry name" value="CLASP_N_dom"/>
</dbReference>
<dbReference type="PANTHER" id="PTHR21567:SF42">
    <property type="entry name" value="TOG ARRAY REGULATOR OF AXONEMAL MICROTUBULES PROTEIN 2"/>
    <property type="match status" value="1"/>
</dbReference>
<organism evidence="3 4">
    <name type="scientific">Opisthocomus hoazin</name>
    <name type="common">Hoatzin</name>
    <name type="synonym">Phasianus hoazin</name>
    <dbReference type="NCBI Taxonomy" id="30419"/>
    <lineage>
        <taxon>Eukaryota</taxon>
        <taxon>Metazoa</taxon>
        <taxon>Chordata</taxon>
        <taxon>Craniata</taxon>
        <taxon>Vertebrata</taxon>
        <taxon>Euteleostomi</taxon>
        <taxon>Archelosauria</taxon>
        <taxon>Archosauria</taxon>
        <taxon>Dinosauria</taxon>
        <taxon>Saurischia</taxon>
        <taxon>Theropoda</taxon>
        <taxon>Coelurosauria</taxon>
        <taxon>Aves</taxon>
        <taxon>Neognathae</taxon>
        <taxon>Neoaves</taxon>
        <taxon>Opisthocomiformes</taxon>
        <taxon>Opisthocomidae</taxon>
        <taxon>Opisthocomus</taxon>
    </lineage>
</organism>
<dbReference type="GO" id="GO:0005881">
    <property type="term" value="C:cytoplasmic microtubule"/>
    <property type="evidence" value="ECO:0007669"/>
    <property type="project" value="TreeGrafter"/>
</dbReference>
<reference evidence="3 4" key="1">
    <citation type="submission" date="2014-04" db="EMBL/GenBank/DDBJ databases">
        <title>Genome evolution of avian class.</title>
        <authorList>
            <person name="Zhang G."/>
            <person name="Li C."/>
        </authorList>
    </citation>
    <scope>NUCLEOTIDE SEQUENCE [LARGE SCALE GENOMIC DNA]</scope>
    <source>
        <strain evidence="3">BGI_N306</strain>
    </source>
</reference>
<dbReference type="GO" id="GO:0000226">
    <property type="term" value="P:microtubule cytoskeleton organization"/>
    <property type="evidence" value="ECO:0007669"/>
    <property type="project" value="TreeGrafter"/>
</dbReference>
<dbReference type="GO" id="GO:0008017">
    <property type="term" value="F:microtubule binding"/>
    <property type="evidence" value="ECO:0007669"/>
    <property type="project" value="TreeGrafter"/>
</dbReference>
<feature type="domain" description="TOG" evidence="2">
    <location>
        <begin position="283"/>
        <end position="499"/>
    </location>
</feature>
<feature type="domain" description="TOG" evidence="2">
    <location>
        <begin position="11"/>
        <end position="243"/>
    </location>
</feature>
<dbReference type="Pfam" id="PF12348">
    <property type="entry name" value="CLASP_N"/>
    <property type="match status" value="1"/>
</dbReference>
<protein>
    <submittedName>
        <fullName evidence="3">Protein FAM179A</fullName>
    </submittedName>
</protein>
<feature type="non-terminal residue" evidence="3">
    <location>
        <position position="510"/>
    </location>
</feature>
<dbReference type="EMBL" id="KK735175">
    <property type="protein sequence ID" value="KFR12906.1"/>
    <property type="molecule type" value="Genomic_DNA"/>
</dbReference>
<dbReference type="PANTHER" id="PTHR21567">
    <property type="entry name" value="CLASP"/>
    <property type="match status" value="1"/>
</dbReference>
<evidence type="ECO:0000259" key="2">
    <source>
        <dbReference type="SMART" id="SM01349"/>
    </source>
</evidence>
<accession>A0A091XID2</accession>
<dbReference type="InterPro" id="IPR011989">
    <property type="entry name" value="ARM-like"/>
</dbReference>
<dbReference type="Proteomes" id="UP000053605">
    <property type="component" value="Unassembled WGS sequence"/>
</dbReference>
<feature type="region of interest" description="Disordered" evidence="1">
    <location>
        <begin position="234"/>
        <end position="274"/>
    </location>
</feature>
<keyword evidence="4" id="KW-1185">Reference proteome</keyword>
<evidence type="ECO:0000313" key="3">
    <source>
        <dbReference type="EMBL" id="KFR12906.1"/>
    </source>
</evidence>
<feature type="non-terminal residue" evidence="3">
    <location>
        <position position="1"/>
    </location>
</feature>
<evidence type="ECO:0000313" key="4">
    <source>
        <dbReference type="Proteomes" id="UP000053605"/>
    </source>
</evidence>
<gene>
    <name evidence="3" type="ORF">N306_05723</name>
</gene>
<proteinExistence type="predicted"/>
<dbReference type="AlphaFoldDB" id="A0A091XID2"/>
<dbReference type="PhylomeDB" id="A0A091XID2"/>